<accession>A0A0R3UD29</accession>
<dbReference type="Proteomes" id="UP000267029">
    <property type="component" value="Unassembled WGS sequence"/>
</dbReference>
<protein>
    <submittedName>
        <fullName evidence="2 4">Uncharacterized protein</fullName>
    </submittedName>
</protein>
<reference evidence="2 3" key="1">
    <citation type="submission" date="2018-10" db="EMBL/GenBank/DDBJ databases">
        <authorList>
            <consortium name="Pathogen Informatics"/>
        </authorList>
    </citation>
    <scope>NUCLEOTIDE SEQUENCE [LARGE SCALE GENOMIC DNA]</scope>
</reference>
<feature type="compositionally biased region" description="Polar residues" evidence="1">
    <location>
        <begin position="1"/>
        <end position="15"/>
    </location>
</feature>
<reference evidence="4" key="2">
    <citation type="submission" date="2019-11" db="UniProtKB">
        <authorList>
            <consortium name="WormBaseParasite"/>
        </authorList>
    </citation>
    <scope>IDENTIFICATION</scope>
</reference>
<evidence type="ECO:0000256" key="1">
    <source>
        <dbReference type="SAM" id="MobiDB-lite"/>
    </source>
</evidence>
<dbReference type="AlphaFoldDB" id="A0A0R3UD29"/>
<evidence type="ECO:0000313" key="2">
    <source>
        <dbReference type="EMBL" id="VDD78825.1"/>
    </source>
</evidence>
<name>A0A0R3UD29_MESCO</name>
<proteinExistence type="predicted"/>
<gene>
    <name evidence="2" type="ORF">MCOS_LOCUS4828</name>
</gene>
<keyword evidence="3" id="KW-1185">Reference proteome</keyword>
<dbReference type="WBParaSite" id="MCU_013944-RA">
    <property type="protein sequence ID" value="MCU_013944-RA"/>
    <property type="gene ID" value="MCU_013944"/>
</dbReference>
<sequence length="83" mass="8770">MKSLPIDSSSVQTHHSPFVIKTENNSRSGDDDAAPSCTPALGDKLSAAPAAASLPPSSIFSQRDHQSCIPNQPTFVTFRTPFG</sequence>
<organism evidence="2 3">
    <name type="scientific">Mesocestoides corti</name>
    <name type="common">Flatworm</name>
    <dbReference type="NCBI Taxonomy" id="53468"/>
    <lineage>
        <taxon>Eukaryota</taxon>
        <taxon>Metazoa</taxon>
        <taxon>Spiralia</taxon>
        <taxon>Lophotrochozoa</taxon>
        <taxon>Platyhelminthes</taxon>
        <taxon>Cestoda</taxon>
        <taxon>Eucestoda</taxon>
        <taxon>Cyclophyllidea</taxon>
        <taxon>Mesocestoididae</taxon>
        <taxon>Mesocestoides</taxon>
    </lineage>
</organism>
<feature type="region of interest" description="Disordered" evidence="1">
    <location>
        <begin position="1"/>
        <end position="42"/>
    </location>
</feature>
<evidence type="ECO:0000313" key="4">
    <source>
        <dbReference type="WBParaSite" id="MCU_013944-RA"/>
    </source>
</evidence>
<evidence type="ECO:0000313" key="3">
    <source>
        <dbReference type="Proteomes" id="UP000267029"/>
    </source>
</evidence>
<dbReference type="EMBL" id="UXSR01002403">
    <property type="protein sequence ID" value="VDD78825.1"/>
    <property type="molecule type" value="Genomic_DNA"/>
</dbReference>
<feature type="compositionally biased region" description="Low complexity" evidence="1">
    <location>
        <begin position="47"/>
        <end position="58"/>
    </location>
</feature>
<feature type="region of interest" description="Disordered" evidence="1">
    <location>
        <begin position="47"/>
        <end position="66"/>
    </location>
</feature>